<feature type="region of interest" description="Disordered" evidence="1">
    <location>
        <begin position="1"/>
        <end position="21"/>
    </location>
</feature>
<gene>
    <name evidence="2" type="ORF">DEJ47_24480</name>
</gene>
<feature type="region of interest" description="Disordered" evidence="1">
    <location>
        <begin position="35"/>
        <end position="57"/>
    </location>
</feature>
<dbReference type="EMBL" id="CP029193">
    <property type="protein sequence ID" value="QES29169.1"/>
    <property type="molecule type" value="Genomic_DNA"/>
</dbReference>
<evidence type="ECO:0000313" key="2">
    <source>
        <dbReference type="EMBL" id="QES29169.1"/>
    </source>
</evidence>
<dbReference type="RefSeq" id="WP_150171653.1">
    <property type="nucleotide sequence ID" value="NZ_CP029193.1"/>
</dbReference>
<dbReference type="OrthoDB" id="4316261at2"/>
<organism evidence="2 3">
    <name type="scientific">Streptomyces venezuelae</name>
    <dbReference type="NCBI Taxonomy" id="54571"/>
    <lineage>
        <taxon>Bacteria</taxon>
        <taxon>Bacillati</taxon>
        <taxon>Actinomycetota</taxon>
        <taxon>Actinomycetes</taxon>
        <taxon>Kitasatosporales</taxon>
        <taxon>Streptomycetaceae</taxon>
        <taxon>Streptomyces</taxon>
    </lineage>
</organism>
<evidence type="ECO:0000313" key="3">
    <source>
        <dbReference type="Proteomes" id="UP000323046"/>
    </source>
</evidence>
<reference evidence="2 3" key="1">
    <citation type="submission" date="2018-05" db="EMBL/GenBank/DDBJ databases">
        <title>Streptomyces venezuelae.</title>
        <authorList>
            <person name="Kim W."/>
            <person name="Lee N."/>
            <person name="Cho B.-K."/>
        </authorList>
    </citation>
    <scope>NUCLEOTIDE SEQUENCE [LARGE SCALE GENOMIC DNA]</scope>
    <source>
        <strain evidence="2 3">ATCC 14583</strain>
    </source>
</reference>
<accession>A0A5P2BLD8</accession>
<keyword evidence="3" id="KW-1185">Reference proteome</keyword>
<protein>
    <submittedName>
        <fullName evidence="2">Uncharacterized protein</fullName>
    </submittedName>
</protein>
<evidence type="ECO:0000256" key="1">
    <source>
        <dbReference type="SAM" id="MobiDB-lite"/>
    </source>
</evidence>
<dbReference type="Proteomes" id="UP000323046">
    <property type="component" value="Chromosome"/>
</dbReference>
<sequence>MTETTAKKTTTKRPARRPDPATAVLAEVKAARKAYSGQSMPVAGGHNPLKGREHHEREANRWMAADTARKFDGVPGWDSAVLAQAYRTLAECEPEHVRAGLIRLAALAVSAVESLDREAP</sequence>
<proteinExistence type="predicted"/>
<dbReference type="AlphaFoldDB" id="A0A5P2BLD8"/>
<name>A0A5P2BLD8_STRVZ</name>